<keyword evidence="2" id="KW-1003">Cell membrane</keyword>
<feature type="transmembrane region" description="Helical" evidence="6">
    <location>
        <begin position="137"/>
        <end position="154"/>
    </location>
</feature>
<dbReference type="PANTHER" id="PTHR30482">
    <property type="entry name" value="HIGH-AFFINITY BRANCHED-CHAIN AMINO ACID TRANSPORT SYSTEM PERMEASE"/>
    <property type="match status" value="1"/>
</dbReference>
<keyword evidence="4 6" id="KW-1133">Transmembrane helix</keyword>
<sequence length="353" mass="38393">MKETIKSITADKYIVAGLFLVLAILPVFSSLYTTQLMGKIITFIILALALDILWGYGGLMNLGFAVFFGLGGYITGIALACRNGLPAFMKAGGLEELPWFYRPLENMQAAIVLSVLLPALLALFLGYFIFTSKIKGVFFNLITLAFAALFELFIKTNQVYTGGSSGVNGVAKGLKDIALFGNTIDIRGWYYIAFVSLVIIYFFCLWLTESRFGKVVKSVRDNEARLQFLGYNPAVFKMALFAIAGAIAGFGGALYVPITSFISIENAGITFSTILLIWLAVGGRGSLSGAIFGTLTVSLLQSKLSGVLGDFWQIVLGLLLIAIVLILPKGIIGTIIDMQYNSRIVKELQKKDR</sequence>
<evidence type="ECO:0000256" key="1">
    <source>
        <dbReference type="ARBA" id="ARBA00004651"/>
    </source>
</evidence>
<reference evidence="7 8" key="1">
    <citation type="submission" date="2024-02" db="EMBL/GenBank/DDBJ databases">
        <title>Bacterial strain from lacustrine sediment.</title>
        <authorList>
            <person name="Petit C."/>
            <person name="Fadhlaoui K."/>
        </authorList>
    </citation>
    <scope>NUCLEOTIDE SEQUENCE [LARGE SCALE GENOMIC DNA]</scope>
    <source>
        <strain evidence="7 8">IPX-CK</strain>
    </source>
</reference>
<comment type="subcellular location">
    <subcellularLocation>
        <location evidence="1">Cell membrane</location>
        <topology evidence="1">Multi-pass membrane protein</topology>
    </subcellularLocation>
</comment>
<feature type="transmembrane region" description="Helical" evidence="6">
    <location>
        <begin position="287"/>
        <end position="305"/>
    </location>
</feature>
<dbReference type="EMBL" id="CP146256">
    <property type="protein sequence ID" value="XAH74963.1"/>
    <property type="molecule type" value="Genomic_DNA"/>
</dbReference>
<evidence type="ECO:0000313" key="7">
    <source>
        <dbReference type="EMBL" id="XAH74963.1"/>
    </source>
</evidence>
<gene>
    <name evidence="7" type="ORF">V6984_04110</name>
</gene>
<evidence type="ECO:0000256" key="2">
    <source>
        <dbReference type="ARBA" id="ARBA00022475"/>
    </source>
</evidence>
<accession>A0ABZ3EXH8</accession>
<feature type="transmembrane region" description="Helical" evidence="6">
    <location>
        <begin position="229"/>
        <end position="255"/>
    </location>
</feature>
<evidence type="ECO:0000256" key="4">
    <source>
        <dbReference type="ARBA" id="ARBA00022989"/>
    </source>
</evidence>
<evidence type="ECO:0008006" key="9">
    <source>
        <dbReference type="Google" id="ProtNLM"/>
    </source>
</evidence>
<dbReference type="RefSeq" id="WP_342758537.1">
    <property type="nucleotide sequence ID" value="NZ_CP146256.1"/>
</dbReference>
<feature type="transmembrane region" description="Helical" evidence="6">
    <location>
        <begin position="38"/>
        <end position="57"/>
    </location>
</feature>
<dbReference type="Proteomes" id="UP001451571">
    <property type="component" value="Chromosome"/>
</dbReference>
<proteinExistence type="predicted"/>
<feature type="transmembrane region" description="Helical" evidence="6">
    <location>
        <begin position="311"/>
        <end position="336"/>
    </location>
</feature>
<feature type="transmembrane region" description="Helical" evidence="6">
    <location>
        <begin position="109"/>
        <end position="130"/>
    </location>
</feature>
<feature type="transmembrane region" description="Helical" evidence="6">
    <location>
        <begin position="12"/>
        <end position="32"/>
    </location>
</feature>
<dbReference type="InterPro" id="IPR043428">
    <property type="entry name" value="LivM-like"/>
</dbReference>
<dbReference type="PANTHER" id="PTHR30482:SF4">
    <property type="entry name" value="SLR1201 PROTEIN"/>
    <property type="match status" value="1"/>
</dbReference>
<feature type="transmembrane region" description="Helical" evidence="6">
    <location>
        <begin position="64"/>
        <end position="89"/>
    </location>
</feature>
<name>A0ABZ3EXH8_9FIRM</name>
<dbReference type="CDD" id="cd06581">
    <property type="entry name" value="TM_PBP1_LivM_like"/>
    <property type="match status" value="1"/>
</dbReference>
<evidence type="ECO:0000256" key="3">
    <source>
        <dbReference type="ARBA" id="ARBA00022692"/>
    </source>
</evidence>
<protein>
    <recommendedName>
        <fullName evidence="9">Urea transport system permease protein</fullName>
    </recommendedName>
</protein>
<evidence type="ECO:0000256" key="6">
    <source>
        <dbReference type="SAM" id="Phobius"/>
    </source>
</evidence>
<keyword evidence="3 6" id="KW-0812">Transmembrane</keyword>
<keyword evidence="5 6" id="KW-0472">Membrane</keyword>
<dbReference type="Pfam" id="PF02653">
    <property type="entry name" value="BPD_transp_2"/>
    <property type="match status" value="1"/>
</dbReference>
<dbReference type="InterPro" id="IPR001851">
    <property type="entry name" value="ABC_transp_permease"/>
</dbReference>
<feature type="transmembrane region" description="Helical" evidence="6">
    <location>
        <begin position="261"/>
        <end position="280"/>
    </location>
</feature>
<evidence type="ECO:0000256" key="5">
    <source>
        <dbReference type="ARBA" id="ARBA00023136"/>
    </source>
</evidence>
<organism evidence="7 8">
    <name type="scientific">Kineothrix sedimenti</name>
    <dbReference type="NCBI Taxonomy" id="3123317"/>
    <lineage>
        <taxon>Bacteria</taxon>
        <taxon>Bacillati</taxon>
        <taxon>Bacillota</taxon>
        <taxon>Clostridia</taxon>
        <taxon>Lachnospirales</taxon>
        <taxon>Lachnospiraceae</taxon>
        <taxon>Kineothrix</taxon>
    </lineage>
</organism>
<feature type="transmembrane region" description="Helical" evidence="6">
    <location>
        <begin position="189"/>
        <end position="208"/>
    </location>
</feature>
<evidence type="ECO:0000313" key="8">
    <source>
        <dbReference type="Proteomes" id="UP001451571"/>
    </source>
</evidence>
<keyword evidence="8" id="KW-1185">Reference proteome</keyword>